<sequence length="692" mass="81094">MSEVHDNVSSSKEVDLERTSSTHQKIHYNRNQRKFIKNFPDLINEATTLGPICSCNLERDVLWEGNIYPTDYHICFYGKIFANKAKVTIHYKDITQIEKRSTVGMFPNAIRINTVNTEYVFSSFLKRDVMYQLFLNSWHKVKSNNESNTRGNENNQNNQSLSEFADREINGHKKSNSVDQIDAGTSSNEELKNNLHHNDDTNTFSHSYPDQFPIENISNNDDVNESLSPNEGYQNKMLENSYNLSSKNLYQLLFEDNSKFLYDVYKDSNNENIKIGLWKKDARTNLRERVIMYNSLNKSLFASRGNILTEEKQKFLKNDKDNFFIESEIRILNINYSDYFKIVCKYFITSDKEDYSNLLITFEVKYTKKFALSEKVEKIMFENYNRLFTELENHLNRIIKKVNNEYKGMDSEDNINTITEPILGSIERLTNDYDEGSYETLNDKKEKTGFSTSQTEKEIDDSDKINIFDQLFNNIMVKTTIINYLLDGVFLIISIIFHIPKIIISATNHLFSQFKQDQKHGKKRSSKDEKKILSNSPYLIVVLELFSIVGIFITISNAYYSHQLRDVEKLIRNKQPYKINPSLLSKLSDDLSKSGENNDIIESLLGTTYSRYNDIYEKYNKQKDKHSEDFNISYLRLKTQLELMNNKFDIMKSDIENIEQSFSNEGLINLIKEMEQNEQNEKLLQQNIKKVD</sequence>
<feature type="transmembrane region" description="Helical" evidence="8">
    <location>
        <begin position="532"/>
        <end position="555"/>
    </location>
</feature>
<dbReference type="AlphaFoldDB" id="A0A1Y1XCW5"/>
<dbReference type="Pfam" id="PF02893">
    <property type="entry name" value="GRAM"/>
    <property type="match status" value="1"/>
</dbReference>
<feature type="coiled-coil region" evidence="6">
    <location>
        <begin position="641"/>
        <end position="687"/>
    </location>
</feature>
<feature type="transmembrane region" description="Helical" evidence="8">
    <location>
        <begin position="484"/>
        <end position="511"/>
    </location>
</feature>
<evidence type="ECO:0000313" key="10">
    <source>
        <dbReference type="EMBL" id="ORX83578.1"/>
    </source>
</evidence>
<dbReference type="GO" id="GO:0140268">
    <property type="term" value="C:endoplasmic reticulum-plasma membrane contact site"/>
    <property type="evidence" value="ECO:0007669"/>
    <property type="project" value="TreeGrafter"/>
</dbReference>
<organism evidence="10 11">
    <name type="scientific">Anaeromyces robustus</name>
    <dbReference type="NCBI Taxonomy" id="1754192"/>
    <lineage>
        <taxon>Eukaryota</taxon>
        <taxon>Fungi</taxon>
        <taxon>Fungi incertae sedis</taxon>
        <taxon>Chytridiomycota</taxon>
        <taxon>Chytridiomycota incertae sedis</taxon>
        <taxon>Neocallimastigomycetes</taxon>
        <taxon>Neocallimastigales</taxon>
        <taxon>Neocallimastigaceae</taxon>
        <taxon>Anaeromyces</taxon>
    </lineage>
</organism>
<feature type="domain" description="VASt" evidence="9">
    <location>
        <begin position="233"/>
        <end position="403"/>
    </location>
</feature>
<dbReference type="GO" id="GO:0005789">
    <property type="term" value="C:endoplasmic reticulum membrane"/>
    <property type="evidence" value="ECO:0007669"/>
    <property type="project" value="TreeGrafter"/>
</dbReference>
<dbReference type="PANTHER" id="PTHR23319">
    <property type="entry name" value="GRAM DOMAIN CONTAINING 1B, ISOFORM E"/>
    <property type="match status" value="1"/>
</dbReference>
<dbReference type="InterPro" id="IPR004182">
    <property type="entry name" value="GRAM"/>
</dbReference>
<evidence type="ECO:0000256" key="7">
    <source>
        <dbReference type="SAM" id="MobiDB-lite"/>
    </source>
</evidence>
<keyword evidence="5 8" id="KW-0472">Membrane</keyword>
<dbReference type="InterPro" id="IPR031968">
    <property type="entry name" value="VASt"/>
</dbReference>
<evidence type="ECO:0000256" key="5">
    <source>
        <dbReference type="ARBA" id="ARBA00023136"/>
    </source>
</evidence>
<evidence type="ECO:0000259" key="9">
    <source>
        <dbReference type="PROSITE" id="PS51778"/>
    </source>
</evidence>
<feature type="region of interest" description="Disordered" evidence="7">
    <location>
        <begin position="1"/>
        <end position="23"/>
    </location>
</feature>
<proteinExistence type="inferred from homology"/>
<dbReference type="PANTHER" id="PTHR23319:SF4">
    <property type="entry name" value="GRAM DOMAIN CONTAINING 1B, ISOFORM E"/>
    <property type="match status" value="1"/>
</dbReference>
<feature type="region of interest" description="Disordered" evidence="7">
    <location>
        <begin position="189"/>
        <end position="210"/>
    </location>
</feature>
<gene>
    <name evidence="10" type="ORF">BCR32DRAFT_277901</name>
</gene>
<feature type="compositionally biased region" description="Basic and acidic residues" evidence="7">
    <location>
        <begin position="1"/>
        <end position="20"/>
    </location>
</feature>
<name>A0A1Y1XCW5_9FUNG</name>
<evidence type="ECO:0000256" key="6">
    <source>
        <dbReference type="SAM" id="Coils"/>
    </source>
</evidence>
<feature type="compositionally biased region" description="Basic and acidic residues" evidence="7">
    <location>
        <begin position="189"/>
        <end position="200"/>
    </location>
</feature>
<dbReference type="InterPro" id="IPR011993">
    <property type="entry name" value="PH-like_dom_sf"/>
</dbReference>
<dbReference type="GO" id="GO:0032366">
    <property type="term" value="P:intracellular sterol transport"/>
    <property type="evidence" value="ECO:0007669"/>
    <property type="project" value="TreeGrafter"/>
</dbReference>
<dbReference type="GO" id="GO:0005886">
    <property type="term" value="C:plasma membrane"/>
    <property type="evidence" value="ECO:0007669"/>
    <property type="project" value="TreeGrafter"/>
</dbReference>
<keyword evidence="6" id="KW-0175">Coiled coil</keyword>
<evidence type="ECO:0000256" key="3">
    <source>
        <dbReference type="ARBA" id="ARBA00022692"/>
    </source>
</evidence>
<evidence type="ECO:0000256" key="1">
    <source>
        <dbReference type="ARBA" id="ARBA00004167"/>
    </source>
</evidence>
<protein>
    <recommendedName>
        <fullName evidence="9">VASt domain-containing protein</fullName>
    </recommendedName>
</protein>
<comment type="subcellular location">
    <subcellularLocation>
        <location evidence="1">Membrane</location>
        <topology evidence="1">Single-pass membrane protein</topology>
    </subcellularLocation>
</comment>
<dbReference type="InterPro" id="IPR051482">
    <property type="entry name" value="Cholesterol_transport"/>
</dbReference>
<dbReference type="PROSITE" id="PS51778">
    <property type="entry name" value="VAST"/>
    <property type="match status" value="1"/>
</dbReference>
<dbReference type="Proteomes" id="UP000193944">
    <property type="component" value="Unassembled WGS sequence"/>
</dbReference>
<dbReference type="GO" id="GO:0120015">
    <property type="term" value="F:sterol transfer activity"/>
    <property type="evidence" value="ECO:0007669"/>
    <property type="project" value="TreeGrafter"/>
</dbReference>
<evidence type="ECO:0000256" key="8">
    <source>
        <dbReference type="SAM" id="Phobius"/>
    </source>
</evidence>
<evidence type="ECO:0000256" key="2">
    <source>
        <dbReference type="ARBA" id="ARBA00006582"/>
    </source>
</evidence>
<keyword evidence="11" id="KW-1185">Reference proteome</keyword>
<reference evidence="10 11" key="1">
    <citation type="submission" date="2016-08" db="EMBL/GenBank/DDBJ databases">
        <title>A Parts List for Fungal Cellulosomes Revealed by Comparative Genomics.</title>
        <authorList>
            <consortium name="DOE Joint Genome Institute"/>
            <person name="Haitjema C.H."/>
            <person name="Gilmore S.P."/>
            <person name="Henske J.K."/>
            <person name="Solomon K.V."/>
            <person name="De Groot R."/>
            <person name="Kuo A."/>
            <person name="Mondo S.J."/>
            <person name="Salamov A.A."/>
            <person name="Labutti K."/>
            <person name="Zhao Z."/>
            <person name="Chiniquy J."/>
            <person name="Barry K."/>
            <person name="Brewer H.M."/>
            <person name="Purvine S.O."/>
            <person name="Wright A.T."/>
            <person name="Boxma B."/>
            <person name="Van Alen T."/>
            <person name="Hackstein J.H."/>
            <person name="Baker S.E."/>
            <person name="Grigoriev I.V."/>
            <person name="O'Malley M.A."/>
        </authorList>
    </citation>
    <scope>NUCLEOTIDE SEQUENCE [LARGE SCALE GENOMIC DNA]</scope>
    <source>
        <strain evidence="10 11">S4</strain>
    </source>
</reference>
<dbReference type="SMART" id="SM00568">
    <property type="entry name" value="GRAM"/>
    <property type="match status" value="1"/>
</dbReference>
<evidence type="ECO:0000313" key="11">
    <source>
        <dbReference type="Proteomes" id="UP000193944"/>
    </source>
</evidence>
<dbReference type="EMBL" id="MCFG01000070">
    <property type="protein sequence ID" value="ORX83578.1"/>
    <property type="molecule type" value="Genomic_DNA"/>
</dbReference>
<comment type="caution">
    <text evidence="10">The sequence shown here is derived from an EMBL/GenBank/DDBJ whole genome shotgun (WGS) entry which is preliminary data.</text>
</comment>
<keyword evidence="4 8" id="KW-1133">Transmembrane helix</keyword>
<comment type="similarity">
    <text evidence="2">Belongs to the YSP2 family.</text>
</comment>
<reference evidence="10 11" key="2">
    <citation type="submission" date="2016-08" db="EMBL/GenBank/DDBJ databases">
        <title>Pervasive Adenine N6-methylation of Active Genes in Fungi.</title>
        <authorList>
            <consortium name="DOE Joint Genome Institute"/>
            <person name="Mondo S.J."/>
            <person name="Dannebaum R.O."/>
            <person name="Kuo R.C."/>
            <person name="Labutti K."/>
            <person name="Haridas S."/>
            <person name="Kuo A."/>
            <person name="Salamov A."/>
            <person name="Ahrendt S.R."/>
            <person name="Lipzen A."/>
            <person name="Sullivan W."/>
            <person name="Andreopoulos W.B."/>
            <person name="Clum A."/>
            <person name="Lindquist E."/>
            <person name="Daum C."/>
            <person name="Ramamoorthy G.K."/>
            <person name="Gryganskyi A."/>
            <person name="Culley D."/>
            <person name="Magnuson J.K."/>
            <person name="James T.Y."/>
            <person name="O'Malley M.A."/>
            <person name="Stajich J.E."/>
            <person name="Spatafora J.W."/>
            <person name="Visel A."/>
            <person name="Grigoriev I.V."/>
        </authorList>
    </citation>
    <scope>NUCLEOTIDE SEQUENCE [LARGE SCALE GENOMIC DNA]</scope>
    <source>
        <strain evidence="10 11">S4</strain>
    </source>
</reference>
<keyword evidence="3 8" id="KW-0812">Transmembrane</keyword>
<dbReference type="Gene3D" id="2.30.29.30">
    <property type="entry name" value="Pleckstrin-homology domain (PH domain)/Phosphotyrosine-binding domain (PTB)"/>
    <property type="match status" value="1"/>
</dbReference>
<dbReference type="OrthoDB" id="2162691at2759"/>
<dbReference type="STRING" id="1754192.A0A1Y1XCW5"/>
<evidence type="ECO:0000256" key="4">
    <source>
        <dbReference type="ARBA" id="ARBA00022989"/>
    </source>
</evidence>
<dbReference type="Pfam" id="PF16016">
    <property type="entry name" value="VASt"/>
    <property type="match status" value="1"/>
</dbReference>
<accession>A0A1Y1XCW5</accession>
<dbReference type="GO" id="GO:0032934">
    <property type="term" value="F:sterol binding"/>
    <property type="evidence" value="ECO:0007669"/>
    <property type="project" value="TreeGrafter"/>
</dbReference>